<dbReference type="EMBL" id="JACHIA010000003">
    <property type="protein sequence ID" value="MBB6070037.1"/>
    <property type="molecule type" value="Genomic_DNA"/>
</dbReference>
<dbReference type="Proteomes" id="UP000582837">
    <property type="component" value="Unassembled WGS sequence"/>
</dbReference>
<dbReference type="GO" id="GO:0003677">
    <property type="term" value="F:DNA binding"/>
    <property type="evidence" value="ECO:0007669"/>
    <property type="project" value="UniProtKB-KW"/>
</dbReference>
<keyword evidence="1" id="KW-0238">DNA-binding</keyword>
<sequence length="244" mass="27073">MVRPDYLGGTAANVLSWLWNLDARAGGYTRRGVRGWARREDVEAGLKIPIPELLPRLRDRGLLEEDHVHVPGTRPVAVYRITGLGDLLLARTQGREALPPWPAGLTDVEDDAVYLPPGPSSALRLLRDVVDCPSTQVGIGSGWRTEDELRDQFNPEPEGWDETDTGPWLVGDPPWKHPVSSGGAESNTPVPHGFDRAALAWLERAGLVERTTFTPPKRKRPIVFWRISQVGAQVDEIVWHQPQG</sequence>
<gene>
    <name evidence="1" type="ORF">HNQ61_001654</name>
</gene>
<reference evidence="1 2" key="1">
    <citation type="submission" date="2020-08" db="EMBL/GenBank/DDBJ databases">
        <title>Genomic Encyclopedia of Type Strains, Phase IV (KMG-IV): sequencing the most valuable type-strain genomes for metagenomic binning, comparative biology and taxonomic classification.</title>
        <authorList>
            <person name="Goeker M."/>
        </authorList>
    </citation>
    <scope>NUCLEOTIDE SEQUENCE [LARGE SCALE GENOMIC DNA]</scope>
    <source>
        <strain evidence="1 2">DSM 29007</strain>
    </source>
</reference>
<dbReference type="AlphaFoldDB" id="A0A841GN26"/>
<keyword evidence="2" id="KW-1185">Reference proteome</keyword>
<organism evidence="1 2">
    <name type="scientific">Longimicrobium terrae</name>
    <dbReference type="NCBI Taxonomy" id="1639882"/>
    <lineage>
        <taxon>Bacteria</taxon>
        <taxon>Pseudomonadati</taxon>
        <taxon>Gemmatimonadota</taxon>
        <taxon>Longimicrobiia</taxon>
        <taxon>Longimicrobiales</taxon>
        <taxon>Longimicrobiaceae</taxon>
        <taxon>Longimicrobium</taxon>
    </lineage>
</organism>
<comment type="caution">
    <text evidence="1">The sequence shown here is derived from an EMBL/GenBank/DDBJ whole genome shotgun (WGS) entry which is preliminary data.</text>
</comment>
<protein>
    <submittedName>
        <fullName evidence="1">DNA-binding PadR family transcriptional regulator</fullName>
    </submittedName>
</protein>
<evidence type="ECO:0000313" key="2">
    <source>
        <dbReference type="Proteomes" id="UP000582837"/>
    </source>
</evidence>
<evidence type="ECO:0000313" key="1">
    <source>
        <dbReference type="EMBL" id="MBB6070037.1"/>
    </source>
</evidence>
<proteinExistence type="predicted"/>
<accession>A0A841GN26</accession>
<dbReference type="RefSeq" id="WP_170039748.1">
    <property type="nucleotide sequence ID" value="NZ_JABDTL010000002.1"/>
</dbReference>
<name>A0A841GN26_9BACT</name>